<dbReference type="SUPFAM" id="SSF46626">
    <property type="entry name" value="Cytochrome c"/>
    <property type="match status" value="2"/>
</dbReference>
<feature type="compositionally biased region" description="Basic and acidic residues" evidence="6">
    <location>
        <begin position="220"/>
        <end position="241"/>
    </location>
</feature>
<proteinExistence type="predicted"/>
<dbReference type="InterPro" id="IPR036909">
    <property type="entry name" value="Cyt_c-like_dom_sf"/>
</dbReference>
<sequence>MGRVKDAMFATVAVTLATGCTDTAPVTGPFEQSGELIALSGGDAGAANACIACHGLDGEGDGKLVPRLAGLDPGYFVRQLELYDVGQRRHAAMEAIAARLSWDNRLAVANHYADMAAPGAPGTHAADCTPHARQLVFSGDASRNLPACTTCHGGDLAGAGSGGPPLAWQTAAYNESQLRAWRSGRRYGDPQGAMGEVSRLLHERELRAVAACVSALPDAPGRREPRAASLRERRPDPRSGA</sequence>
<name>A0A4Q2KJK3_9SPHN</name>
<dbReference type="EMBL" id="SDPV01000001">
    <property type="protein sequence ID" value="RXZ65404.1"/>
    <property type="molecule type" value="Genomic_DNA"/>
</dbReference>
<dbReference type="PANTHER" id="PTHR33751">
    <property type="entry name" value="CBB3-TYPE CYTOCHROME C OXIDASE SUBUNIT FIXP"/>
    <property type="match status" value="1"/>
</dbReference>
<evidence type="ECO:0000256" key="2">
    <source>
        <dbReference type="ARBA" id="ARBA00022723"/>
    </source>
</evidence>
<dbReference type="GO" id="GO:0005506">
    <property type="term" value="F:iron ion binding"/>
    <property type="evidence" value="ECO:0007669"/>
    <property type="project" value="InterPro"/>
</dbReference>
<feature type="binding site" description="covalent" evidence="4">
    <location>
        <position position="151"/>
    </location>
    <ligand>
        <name>heme c</name>
        <dbReference type="ChEBI" id="CHEBI:61717"/>
        <label>2</label>
    </ligand>
</feature>
<feature type="domain" description="Cytochrome c" evidence="7">
    <location>
        <begin position="37"/>
        <end position="116"/>
    </location>
</feature>
<evidence type="ECO:0000256" key="1">
    <source>
        <dbReference type="ARBA" id="ARBA00022617"/>
    </source>
</evidence>
<evidence type="ECO:0000259" key="7">
    <source>
        <dbReference type="PROSITE" id="PS51007"/>
    </source>
</evidence>
<evidence type="ECO:0000313" key="9">
    <source>
        <dbReference type="Proteomes" id="UP000293623"/>
    </source>
</evidence>
<dbReference type="PANTHER" id="PTHR33751:SF11">
    <property type="entry name" value="BLL4483 PROTEIN"/>
    <property type="match status" value="1"/>
</dbReference>
<comment type="PTM">
    <text evidence="4">Binds 2 heme c groups covalently per subunit.</text>
</comment>
<feature type="domain" description="Cytochrome c" evidence="7">
    <location>
        <begin position="134"/>
        <end position="217"/>
    </location>
</feature>
<evidence type="ECO:0000313" key="8">
    <source>
        <dbReference type="EMBL" id="RXZ65404.1"/>
    </source>
</evidence>
<keyword evidence="9" id="KW-1185">Reference proteome</keyword>
<protein>
    <submittedName>
        <fullName evidence="8">C-type cytochrome</fullName>
    </submittedName>
</protein>
<gene>
    <name evidence="8" type="ORF">ETX26_01195</name>
</gene>
<comment type="caution">
    <text evidence="8">The sequence shown here is derived from an EMBL/GenBank/DDBJ whole genome shotgun (WGS) entry which is preliminary data.</text>
</comment>
<feature type="binding site" description="covalent" evidence="4">
    <location>
        <position position="148"/>
    </location>
    <ligand>
        <name>heme c</name>
        <dbReference type="ChEBI" id="CHEBI:61717"/>
        <label>2</label>
    </ligand>
</feature>
<dbReference type="GO" id="GO:0042597">
    <property type="term" value="C:periplasmic space"/>
    <property type="evidence" value="ECO:0007669"/>
    <property type="project" value="InterPro"/>
</dbReference>
<dbReference type="OrthoDB" id="9773456at2"/>
<dbReference type="PIRSF" id="PIRSF000005">
    <property type="entry name" value="Cytochrome_c4"/>
    <property type="match status" value="1"/>
</dbReference>
<dbReference type="PROSITE" id="PS51007">
    <property type="entry name" value="CYTC"/>
    <property type="match status" value="2"/>
</dbReference>
<dbReference type="InterPro" id="IPR024167">
    <property type="entry name" value="Cytochrome_c4-like"/>
</dbReference>
<evidence type="ECO:0000256" key="4">
    <source>
        <dbReference type="PIRSR" id="PIRSR000005-1"/>
    </source>
</evidence>
<dbReference type="InterPro" id="IPR009056">
    <property type="entry name" value="Cyt_c-like_dom"/>
</dbReference>
<dbReference type="PROSITE" id="PS51257">
    <property type="entry name" value="PROKAR_LIPOPROTEIN"/>
    <property type="match status" value="1"/>
</dbReference>
<dbReference type="GO" id="GO:0020037">
    <property type="term" value="F:heme binding"/>
    <property type="evidence" value="ECO:0007669"/>
    <property type="project" value="InterPro"/>
</dbReference>
<evidence type="ECO:0000256" key="3">
    <source>
        <dbReference type="ARBA" id="ARBA00023004"/>
    </source>
</evidence>
<feature type="binding site" description="axial binding residue" evidence="5">
    <location>
        <position position="93"/>
    </location>
    <ligand>
        <name>heme c</name>
        <dbReference type="ChEBI" id="CHEBI:61717"/>
        <label>1</label>
    </ligand>
    <ligandPart>
        <name>Fe</name>
        <dbReference type="ChEBI" id="CHEBI:18248"/>
    </ligandPart>
</feature>
<evidence type="ECO:0000256" key="6">
    <source>
        <dbReference type="SAM" id="MobiDB-lite"/>
    </source>
</evidence>
<organism evidence="8 9">
    <name type="scientific">Pelagerythrobacter rhizovicinus</name>
    <dbReference type="NCBI Taxonomy" id="2268576"/>
    <lineage>
        <taxon>Bacteria</taxon>
        <taxon>Pseudomonadati</taxon>
        <taxon>Pseudomonadota</taxon>
        <taxon>Alphaproteobacteria</taxon>
        <taxon>Sphingomonadales</taxon>
        <taxon>Erythrobacteraceae</taxon>
        <taxon>Pelagerythrobacter</taxon>
    </lineage>
</organism>
<feature type="region of interest" description="Disordered" evidence="6">
    <location>
        <begin position="217"/>
        <end position="241"/>
    </location>
</feature>
<reference evidence="8 9" key="1">
    <citation type="submission" date="2019-01" db="EMBL/GenBank/DDBJ databases">
        <title>Altererythrobacter rhizovicinus sp. nov., isolated from the rhizosphere soil of Haloxylon ammodendron.</title>
        <authorList>
            <person name="Li H.-P."/>
            <person name="Gou J.-Y."/>
            <person name="Yao D."/>
            <person name="Han Q.-Q."/>
            <person name="Shao K.-Z."/>
            <person name="Zhao Q."/>
            <person name="Zhang J.-L."/>
        </authorList>
    </citation>
    <scope>NUCLEOTIDE SEQUENCE [LARGE SCALE GENOMIC DNA]</scope>
    <source>
        <strain evidence="8 9">AY-3R</strain>
    </source>
</reference>
<dbReference type="AlphaFoldDB" id="A0A4Q2KJK3"/>
<dbReference type="InterPro" id="IPR050597">
    <property type="entry name" value="Cytochrome_c_Oxidase_Subunit"/>
</dbReference>
<feature type="binding site" description="axial binding residue" evidence="5">
    <location>
        <position position="194"/>
    </location>
    <ligand>
        <name>heme c</name>
        <dbReference type="ChEBI" id="CHEBI:61717"/>
        <label>2</label>
    </ligand>
    <ligandPart>
        <name>Fe</name>
        <dbReference type="ChEBI" id="CHEBI:18248"/>
    </ligandPart>
</feature>
<dbReference type="Proteomes" id="UP000293623">
    <property type="component" value="Unassembled WGS sequence"/>
</dbReference>
<feature type="binding site" description="covalent" evidence="4">
    <location>
        <position position="53"/>
    </location>
    <ligand>
        <name>heme c</name>
        <dbReference type="ChEBI" id="CHEBI:61717"/>
        <label>1</label>
    </ligand>
</feature>
<accession>A0A4Q2KJK3</accession>
<feature type="binding site" description="axial binding residue" evidence="5">
    <location>
        <position position="152"/>
    </location>
    <ligand>
        <name>heme c</name>
        <dbReference type="ChEBI" id="CHEBI:61717"/>
        <label>2</label>
    </ligand>
    <ligandPart>
        <name>Fe</name>
        <dbReference type="ChEBI" id="CHEBI:18248"/>
    </ligandPart>
</feature>
<keyword evidence="2 5" id="KW-0479">Metal-binding</keyword>
<dbReference type="Gene3D" id="1.10.760.10">
    <property type="entry name" value="Cytochrome c-like domain"/>
    <property type="match status" value="2"/>
</dbReference>
<feature type="binding site" description="axial binding residue" evidence="5">
    <location>
        <position position="54"/>
    </location>
    <ligand>
        <name>heme c</name>
        <dbReference type="ChEBI" id="CHEBI:61717"/>
        <label>1</label>
    </ligand>
    <ligandPart>
        <name>Fe</name>
        <dbReference type="ChEBI" id="CHEBI:18248"/>
    </ligandPart>
</feature>
<keyword evidence="1 4" id="KW-0349">Heme</keyword>
<feature type="binding site" description="covalent" evidence="4">
    <location>
        <position position="50"/>
    </location>
    <ligand>
        <name>heme c</name>
        <dbReference type="ChEBI" id="CHEBI:61717"/>
        <label>1</label>
    </ligand>
</feature>
<dbReference type="GO" id="GO:0009055">
    <property type="term" value="F:electron transfer activity"/>
    <property type="evidence" value="ECO:0007669"/>
    <property type="project" value="InterPro"/>
</dbReference>
<evidence type="ECO:0000256" key="5">
    <source>
        <dbReference type="PIRSR" id="PIRSR000005-2"/>
    </source>
</evidence>
<keyword evidence="3 5" id="KW-0408">Iron</keyword>